<evidence type="ECO:0000313" key="4">
    <source>
        <dbReference type="Proteomes" id="UP000605099"/>
    </source>
</evidence>
<dbReference type="RefSeq" id="WP_188823457.1">
    <property type="nucleotide sequence ID" value="NZ_BMLK01000038.1"/>
</dbReference>
<reference evidence="4" key="1">
    <citation type="journal article" date="2019" name="Int. J. Syst. Evol. Microbiol.">
        <title>The Global Catalogue of Microorganisms (GCM) 10K type strain sequencing project: providing services to taxonomists for standard genome sequencing and annotation.</title>
        <authorList>
            <consortium name="The Broad Institute Genomics Platform"/>
            <consortium name="The Broad Institute Genome Sequencing Center for Infectious Disease"/>
            <person name="Wu L."/>
            <person name="Ma J."/>
        </authorList>
    </citation>
    <scope>NUCLEOTIDE SEQUENCE [LARGE SCALE GENOMIC DNA]</scope>
    <source>
        <strain evidence="4">CGMCC 1.6784</strain>
    </source>
</reference>
<evidence type="ECO:0000313" key="3">
    <source>
        <dbReference type="EMBL" id="GGN61633.1"/>
    </source>
</evidence>
<evidence type="ECO:0000256" key="1">
    <source>
        <dbReference type="SAM" id="MobiDB-lite"/>
    </source>
</evidence>
<evidence type="ECO:0000256" key="2">
    <source>
        <dbReference type="SAM" id="Phobius"/>
    </source>
</evidence>
<name>A0ABQ2K1I5_9SPHN</name>
<organism evidence="3 4">
    <name type="scientific">Novosphingobium indicum</name>
    <dbReference type="NCBI Taxonomy" id="462949"/>
    <lineage>
        <taxon>Bacteria</taxon>
        <taxon>Pseudomonadati</taxon>
        <taxon>Pseudomonadota</taxon>
        <taxon>Alphaproteobacteria</taxon>
        <taxon>Sphingomonadales</taxon>
        <taxon>Sphingomonadaceae</taxon>
        <taxon>Novosphingobium</taxon>
    </lineage>
</organism>
<feature type="transmembrane region" description="Helical" evidence="2">
    <location>
        <begin position="43"/>
        <end position="61"/>
    </location>
</feature>
<sequence length="85" mass="8978">MTELDTLLARLGEEPAGSRLDGLEVRVMHGVARRREQIVERRGYLLACCLAIVVGTAASAMPGTPSSTEPLLGLPASAPSHLLID</sequence>
<comment type="caution">
    <text evidence="3">The sequence shown here is derived from an EMBL/GenBank/DDBJ whole genome shotgun (WGS) entry which is preliminary data.</text>
</comment>
<gene>
    <name evidence="3" type="ORF">GCM10011349_44440</name>
</gene>
<accession>A0ABQ2K1I5</accession>
<proteinExistence type="predicted"/>
<dbReference type="Proteomes" id="UP000605099">
    <property type="component" value="Unassembled WGS sequence"/>
</dbReference>
<keyword evidence="2" id="KW-1133">Transmembrane helix</keyword>
<keyword evidence="2" id="KW-0472">Membrane</keyword>
<keyword evidence="2" id="KW-0812">Transmembrane</keyword>
<dbReference type="EMBL" id="BMLK01000038">
    <property type="protein sequence ID" value="GGN61633.1"/>
    <property type="molecule type" value="Genomic_DNA"/>
</dbReference>
<feature type="region of interest" description="Disordered" evidence="1">
    <location>
        <begin position="62"/>
        <end position="85"/>
    </location>
</feature>
<keyword evidence="4" id="KW-1185">Reference proteome</keyword>
<protein>
    <submittedName>
        <fullName evidence="3">Uncharacterized protein</fullName>
    </submittedName>
</protein>